<protein>
    <submittedName>
        <fullName evidence="1">Uncharacterized protein</fullName>
    </submittedName>
</protein>
<evidence type="ECO:0000313" key="2">
    <source>
        <dbReference type="Proteomes" id="UP000037460"/>
    </source>
</evidence>
<evidence type="ECO:0000313" key="1">
    <source>
        <dbReference type="EMBL" id="KOO27751.1"/>
    </source>
</evidence>
<reference evidence="2" key="1">
    <citation type="journal article" date="2015" name="PLoS Genet.">
        <title>Genome Sequence and Transcriptome Analyses of Chrysochromulina tobin: Metabolic Tools for Enhanced Algal Fitness in the Prominent Order Prymnesiales (Haptophyceae).</title>
        <authorList>
            <person name="Hovde B.T."/>
            <person name="Deodato C.R."/>
            <person name="Hunsperger H.M."/>
            <person name="Ryken S.A."/>
            <person name="Yost W."/>
            <person name="Jha R.K."/>
            <person name="Patterson J."/>
            <person name="Monnat R.J. Jr."/>
            <person name="Barlow S.B."/>
            <person name="Starkenburg S.R."/>
            <person name="Cattolico R.A."/>
        </authorList>
    </citation>
    <scope>NUCLEOTIDE SEQUENCE</scope>
    <source>
        <strain evidence="2">CCMP291</strain>
    </source>
</reference>
<organism evidence="1 2">
    <name type="scientific">Chrysochromulina tobinii</name>
    <dbReference type="NCBI Taxonomy" id="1460289"/>
    <lineage>
        <taxon>Eukaryota</taxon>
        <taxon>Haptista</taxon>
        <taxon>Haptophyta</taxon>
        <taxon>Prymnesiophyceae</taxon>
        <taxon>Prymnesiales</taxon>
        <taxon>Chrysochromulinaceae</taxon>
        <taxon>Chrysochromulina</taxon>
    </lineage>
</organism>
<dbReference type="AlphaFoldDB" id="A0A0M0JME8"/>
<dbReference type="OrthoDB" id="409189at2759"/>
<accession>A0A0M0JME8</accession>
<name>A0A0M0JME8_9EUKA</name>
<proteinExistence type="predicted"/>
<comment type="caution">
    <text evidence="1">The sequence shown here is derived from an EMBL/GenBank/DDBJ whole genome shotgun (WGS) entry which is preliminary data.</text>
</comment>
<gene>
    <name evidence="1" type="ORF">Ctob_007369</name>
</gene>
<sequence>MIKEYVDFEGRDKGMSYAECEDQVLRYLQKRALLSEGADGLTDPQTILTLFLLGPALLPPLLTDEEKAAAKVAFAEALKASSEVDMSVEVGMPLDIAQKWAAMRDCVALGREYKYDDSQSEYHYTKNPELLVAALAALDTES</sequence>
<dbReference type="EMBL" id="JWZX01002672">
    <property type="protein sequence ID" value="KOO27751.1"/>
    <property type="molecule type" value="Genomic_DNA"/>
</dbReference>
<dbReference type="Proteomes" id="UP000037460">
    <property type="component" value="Unassembled WGS sequence"/>
</dbReference>
<keyword evidence="2" id="KW-1185">Reference proteome</keyword>